<evidence type="ECO:0000313" key="2">
    <source>
        <dbReference type="EMBL" id="RIJ28355.1"/>
    </source>
</evidence>
<dbReference type="AlphaFoldDB" id="A0A399REQ5"/>
<dbReference type="GO" id="GO:0016740">
    <property type="term" value="F:transferase activity"/>
    <property type="evidence" value="ECO:0007669"/>
    <property type="project" value="UniProtKB-KW"/>
</dbReference>
<comment type="caution">
    <text evidence="2">The sequence shown here is derived from an EMBL/GenBank/DDBJ whole genome shotgun (WGS) entry which is preliminary data.</text>
</comment>
<gene>
    <name evidence="2" type="ORF">D1223_13255</name>
</gene>
<dbReference type="Proteomes" id="UP000266385">
    <property type="component" value="Unassembled WGS sequence"/>
</dbReference>
<proteinExistence type="predicted"/>
<evidence type="ECO:0000259" key="1">
    <source>
        <dbReference type="Pfam" id="PF13480"/>
    </source>
</evidence>
<keyword evidence="3" id="KW-1185">Reference proteome</keyword>
<name>A0A399REQ5_9PROT</name>
<dbReference type="InterPro" id="IPR016181">
    <property type="entry name" value="Acyl_CoA_acyltransferase"/>
</dbReference>
<keyword evidence="2" id="KW-0808">Transferase</keyword>
<dbReference type="SUPFAM" id="SSF55729">
    <property type="entry name" value="Acyl-CoA N-acyltransferases (Nat)"/>
    <property type="match status" value="1"/>
</dbReference>
<evidence type="ECO:0000313" key="3">
    <source>
        <dbReference type="Proteomes" id="UP000266385"/>
    </source>
</evidence>
<dbReference type="EMBL" id="QWFX01000013">
    <property type="protein sequence ID" value="RIJ28355.1"/>
    <property type="molecule type" value="Genomic_DNA"/>
</dbReference>
<dbReference type="Pfam" id="PF13480">
    <property type="entry name" value="Acetyltransf_6"/>
    <property type="match status" value="1"/>
</dbReference>
<dbReference type="InterPro" id="IPR038740">
    <property type="entry name" value="BioF2-like_GNAT_dom"/>
</dbReference>
<organism evidence="2 3">
    <name type="scientific">Henriciella mobilis</name>
    <dbReference type="NCBI Taxonomy" id="2305467"/>
    <lineage>
        <taxon>Bacteria</taxon>
        <taxon>Pseudomonadati</taxon>
        <taxon>Pseudomonadota</taxon>
        <taxon>Alphaproteobacteria</taxon>
        <taxon>Hyphomonadales</taxon>
        <taxon>Hyphomonadaceae</taxon>
        <taxon>Henriciella</taxon>
    </lineage>
</organism>
<feature type="domain" description="BioF2-like acetyltransferase" evidence="1">
    <location>
        <begin position="155"/>
        <end position="299"/>
    </location>
</feature>
<accession>A0A399REQ5</accession>
<sequence length="389" mass="44335">MGQMKFRLLRPAQVSEDLWVSFAELRNARAIYDDPFFDPIYARLVGGLRDDTRIAVAEEGGEPVGFWALHRRPGAWARPIGGPFSDWHGPVLSASTDLTPAAFLRGVGLLGMSAFGWMPQDAESETHLTISGANITHVGDDWDAYLEEQARRWPKHFKKMRRLERNIERDFSNMEFRFDDTSDETFERLILLKQEQFRRTGRHDVLSPDWVRVLLEQLRVTQGPRFRMRLVSLHFDGQHAASELVLQSDKVVHGWITGFEPEFSRHSPGNVLVQNMLERMSKDGPAIYDAGPGMDHYKRHYANYQLPIGSGVIRARELAIRPDRLLGQAWRSGETYIPGGVAKVMTQARRRLDQICLAETDTMGRILGLRDAFSRTRAATELADSYQAD</sequence>
<protein>
    <submittedName>
        <fullName evidence="2">GNAT family N-acetyltransferase</fullName>
    </submittedName>
</protein>
<dbReference type="Gene3D" id="3.40.630.30">
    <property type="match status" value="1"/>
</dbReference>
<reference evidence="2 3" key="1">
    <citation type="submission" date="2018-08" db="EMBL/GenBank/DDBJ databases">
        <title>Henriciella mobilis sp. nov., isolated from seawater.</title>
        <authorList>
            <person name="Cheng H."/>
            <person name="Wu Y.-H."/>
            <person name="Xu X.-W."/>
            <person name="Guo L.-L."/>
        </authorList>
    </citation>
    <scope>NUCLEOTIDE SEQUENCE [LARGE SCALE GENOMIC DNA]</scope>
    <source>
        <strain evidence="2 3">JN25</strain>
    </source>
</reference>